<dbReference type="GO" id="GO:0006097">
    <property type="term" value="P:glyoxylate cycle"/>
    <property type="evidence" value="ECO:0007669"/>
    <property type="project" value="UniProtKB-KW"/>
</dbReference>
<feature type="binding site" evidence="16">
    <location>
        <position position="155"/>
    </location>
    <ligand>
        <name>D-threo-isocitrate</name>
        <dbReference type="ChEBI" id="CHEBI:15562"/>
    </ligand>
</feature>
<evidence type="ECO:0000313" key="24">
    <source>
        <dbReference type="Proteomes" id="UP001161257"/>
    </source>
</evidence>
<comment type="cofactor">
    <cofactor evidence="18">
        <name>Mg(2+)</name>
        <dbReference type="ChEBI" id="CHEBI:18420"/>
    </cofactor>
    <cofactor evidence="18">
        <name>Mn(2+)</name>
        <dbReference type="ChEBI" id="CHEBI:29035"/>
    </cofactor>
    <text evidence="18">Binds 1 Mg(2+) or Mn(2+) ion per subunit.</text>
</comment>
<feature type="site" description="Critical for catalysis" evidence="19">
    <location>
        <position position="232"/>
    </location>
</feature>
<keyword evidence="7 21" id="KW-0816">Tricarboxylic acid cycle</keyword>
<evidence type="ECO:0000256" key="16">
    <source>
        <dbReference type="PIRSR" id="PIRSR604439-1"/>
    </source>
</evidence>
<protein>
    <recommendedName>
        <fullName evidence="5 21">Isocitrate dehydrogenase [NADP]</fullName>
        <ecNumber evidence="4 21">1.1.1.42</ecNumber>
    </recommendedName>
</protein>
<evidence type="ECO:0000256" key="19">
    <source>
        <dbReference type="PIRSR" id="PIRSR604439-4"/>
    </source>
</evidence>
<evidence type="ECO:0000256" key="3">
    <source>
        <dbReference type="ARBA" id="ARBA00011738"/>
    </source>
</evidence>
<dbReference type="EC" id="1.1.1.42" evidence="4 21"/>
<keyword evidence="13 18" id="KW-0464">Manganese</keyword>
<evidence type="ECO:0000256" key="2">
    <source>
        <dbReference type="ARBA" id="ARBA00007769"/>
    </source>
</evidence>
<feature type="modified residue" description="Phosphoserine" evidence="20">
    <location>
        <position position="115"/>
    </location>
</feature>
<dbReference type="InterPro" id="IPR019818">
    <property type="entry name" value="IsoCit/isopropylmalate_DH_CS"/>
</dbReference>
<dbReference type="GO" id="GO:0006099">
    <property type="term" value="P:tricarboxylic acid cycle"/>
    <property type="evidence" value="ECO:0007669"/>
    <property type="project" value="UniProtKB-UniRule"/>
</dbReference>
<keyword evidence="9 21" id="KW-0479">Metal-binding</keyword>
<keyword evidence="8" id="KW-0597">Phosphoprotein</keyword>
<dbReference type="SMART" id="SM01329">
    <property type="entry name" value="Iso_dh"/>
    <property type="match status" value="1"/>
</dbReference>
<feature type="binding site" evidence="16">
    <location>
        <position position="117"/>
    </location>
    <ligand>
        <name>D-threo-isocitrate</name>
        <dbReference type="ChEBI" id="CHEBI:15562"/>
    </ligand>
</feature>
<dbReference type="PANTHER" id="PTHR43504">
    <property type="entry name" value="ISOCITRATE DEHYDROGENASE [NADP]"/>
    <property type="match status" value="1"/>
</dbReference>
<dbReference type="Proteomes" id="UP001161257">
    <property type="component" value="Unassembled WGS sequence"/>
</dbReference>
<feature type="binding site" evidence="17">
    <location>
        <position position="106"/>
    </location>
    <ligand>
        <name>NADP(+)</name>
        <dbReference type="ChEBI" id="CHEBI:58349"/>
    </ligand>
</feature>
<dbReference type="EMBL" id="BSKJ01000013">
    <property type="protein sequence ID" value="GLO37775.1"/>
    <property type="molecule type" value="Genomic_DNA"/>
</dbReference>
<feature type="binding site" evidence="17">
    <location>
        <begin position="341"/>
        <end position="347"/>
    </location>
    <ligand>
        <name>NADP(+)</name>
        <dbReference type="ChEBI" id="CHEBI:58349"/>
    </ligand>
</feature>
<dbReference type="FunFam" id="3.40.718.10:FF:000005">
    <property type="entry name" value="Isocitrate dehydrogenase [NADP]"/>
    <property type="match status" value="1"/>
</dbReference>
<evidence type="ECO:0000256" key="4">
    <source>
        <dbReference type="ARBA" id="ARBA00013013"/>
    </source>
</evidence>
<evidence type="ECO:0000256" key="1">
    <source>
        <dbReference type="ARBA" id="ARBA00001936"/>
    </source>
</evidence>
<keyword evidence="12" id="KW-0560">Oxidoreductase</keyword>
<dbReference type="SUPFAM" id="SSF53659">
    <property type="entry name" value="Isocitrate/Isopropylmalate dehydrogenase-like"/>
    <property type="match status" value="1"/>
</dbReference>
<evidence type="ECO:0000256" key="11">
    <source>
        <dbReference type="ARBA" id="ARBA00022857"/>
    </source>
</evidence>
<feature type="modified residue" description="N6-acetyllysine" evidence="20">
    <location>
        <position position="144"/>
    </location>
</feature>
<evidence type="ECO:0000256" key="21">
    <source>
        <dbReference type="RuleBase" id="RU004446"/>
    </source>
</evidence>
<gene>
    <name evidence="23" type="primary">icd</name>
    <name evidence="23" type="ORF">PPUN14671_46120</name>
</gene>
<evidence type="ECO:0000256" key="15">
    <source>
        <dbReference type="ARBA" id="ARBA00046127"/>
    </source>
</evidence>
<dbReference type="RefSeq" id="WP_284356947.1">
    <property type="nucleotide sequence ID" value="NZ_BSKF01000016.1"/>
</dbReference>
<dbReference type="GO" id="GO:0051287">
    <property type="term" value="F:NAD binding"/>
    <property type="evidence" value="ECO:0007669"/>
    <property type="project" value="InterPro"/>
</dbReference>
<dbReference type="GO" id="GO:0004450">
    <property type="term" value="F:isocitrate dehydrogenase (NADP+) activity"/>
    <property type="evidence" value="ECO:0007669"/>
    <property type="project" value="UniProtKB-UniRule"/>
</dbReference>
<feature type="binding site" evidence="18">
    <location>
        <position position="309"/>
    </location>
    <ligand>
        <name>Mg(2+)</name>
        <dbReference type="ChEBI" id="CHEBI:18420"/>
    </ligand>
</feature>
<evidence type="ECO:0000256" key="8">
    <source>
        <dbReference type="ARBA" id="ARBA00022553"/>
    </source>
</evidence>
<evidence type="ECO:0000256" key="9">
    <source>
        <dbReference type="ARBA" id="ARBA00022723"/>
    </source>
</evidence>
<comment type="caution">
    <text evidence="23">The sequence shown here is derived from an EMBL/GenBank/DDBJ whole genome shotgun (WGS) entry which is preliminary data.</text>
</comment>
<dbReference type="Pfam" id="PF00180">
    <property type="entry name" value="Iso_dh"/>
    <property type="match status" value="1"/>
</dbReference>
<keyword evidence="11 17" id="KW-0521">NADP</keyword>
<feature type="binding site" evidence="17">
    <location>
        <position position="397"/>
    </location>
    <ligand>
        <name>NADP(+)</name>
        <dbReference type="ChEBI" id="CHEBI:58349"/>
    </ligand>
</feature>
<evidence type="ECO:0000256" key="12">
    <source>
        <dbReference type="ARBA" id="ARBA00023002"/>
    </source>
</evidence>
<dbReference type="PANTHER" id="PTHR43504:SF1">
    <property type="entry name" value="ISOCITRATE DEHYDROGENASE [NADP]"/>
    <property type="match status" value="1"/>
</dbReference>
<evidence type="ECO:0000313" key="23">
    <source>
        <dbReference type="EMBL" id="GLO37775.1"/>
    </source>
</evidence>
<feature type="domain" description="Isopropylmalate dehydrogenase-like" evidence="22">
    <location>
        <begin position="30"/>
        <end position="414"/>
    </location>
</feature>
<dbReference type="NCBIfam" id="NF005425">
    <property type="entry name" value="PRK07006.1"/>
    <property type="match status" value="1"/>
</dbReference>
<keyword evidence="6 21" id="KW-0329">Glyoxylate bypass</keyword>
<feature type="binding site" evidence="17">
    <location>
        <position position="354"/>
    </location>
    <ligand>
        <name>NADP(+)</name>
        <dbReference type="ChEBI" id="CHEBI:58349"/>
    </ligand>
</feature>
<sequence length="418" mass="45587">MGYQKIKVPTDGTKITVNADHSLNVPDNPIIPYIEGDGIGVDVSPVMIKVVDAAVQKAYGGKRKIAWMEVYAGEKATQVYDQDTWLPQETLDAVRDYVVSIKGPLTTPVGGGIRSLNVALRQQLDLYVCLRPVLWFQGVPSPVKKPGDVDMVIFRENSEDIYAGIEWKAGSPEANKVIKFLKEEMGVTKIRFDQDCGIGVKPVSKEGTKRLVRKALQYVVDNDRESLTLVHKGNIMKFTEGAFKDWGYEVARDEFGAELLDGGPWMKFKNPKTGREVIVKDAIADAMLQQILLRPAEYDVIATLNLNGDYLSDALAAEVGGIGIAPGANLSDTVAMFEATHGTAPKYAGQDKVNPGSVILSAEMMLRHMGWAEAADLIIKGTNGAIGAKTVTYDFERLMDGATLVSSSGFGDEMIKHM</sequence>
<comment type="similarity">
    <text evidence="2">Belongs to the isocitrate and isopropylmalate dehydrogenases family.</text>
</comment>
<proteinExistence type="inferred from homology"/>
<comment type="catalytic activity">
    <reaction evidence="14">
        <text>D-threo-isocitrate + NADP(+) = 2-oxoglutarate + CO2 + NADPH</text>
        <dbReference type="Rhea" id="RHEA:19629"/>
        <dbReference type="ChEBI" id="CHEBI:15562"/>
        <dbReference type="ChEBI" id="CHEBI:16526"/>
        <dbReference type="ChEBI" id="CHEBI:16810"/>
        <dbReference type="ChEBI" id="CHEBI:57783"/>
        <dbReference type="ChEBI" id="CHEBI:58349"/>
        <dbReference type="EC" id="1.1.1.42"/>
    </reaction>
</comment>
<dbReference type="Gene3D" id="3.40.718.10">
    <property type="entry name" value="Isopropylmalate Dehydrogenase"/>
    <property type="match status" value="1"/>
</dbReference>
<evidence type="ECO:0000259" key="22">
    <source>
        <dbReference type="SMART" id="SM01329"/>
    </source>
</evidence>
<evidence type="ECO:0000256" key="10">
    <source>
        <dbReference type="ARBA" id="ARBA00022842"/>
    </source>
</evidence>
<reference evidence="23" key="1">
    <citation type="submission" date="2023-01" db="EMBL/GenBank/DDBJ databases">
        <title>Whole-genome sequence of Pseudomonas putida NBRC 14671.</title>
        <authorList>
            <person name="Morohoshi T."/>
            <person name="Someya N."/>
        </authorList>
    </citation>
    <scope>NUCLEOTIDE SEQUENCE</scope>
    <source>
        <strain evidence="23">NBRC 14671</strain>
    </source>
</reference>
<evidence type="ECO:0000256" key="5">
    <source>
        <dbReference type="ARBA" id="ARBA00019562"/>
    </source>
</evidence>
<accession>A0AA37VX12</accession>
<evidence type="ECO:0000256" key="20">
    <source>
        <dbReference type="PIRSR" id="PIRSR604439-5"/>
    </source>
</evidence>
<dbReference type="GO" id="GO:0000287">
    <property type="term" value="F:magnesium ion binding"/>
    <property type="evidence" value="ECO:0007669"/>
    <property type="project" value="InterPro"/>
</dbReference>
<feature type="binding site" evidence="16">
    <location>
        <position position="131"/>
    </location>
    <ligand>
        <name>D-threo-isocitrate</name>
        <dbReference type="ChEBI" id="CHEBI:15562"/>
    </ligand>
</feature>
<feature type="modified residue" description="N6-succinyllysine" evidence="20">
    <location>
        <position position="102"/>
    </location>
</feature>
<evidence type="ECO:0000256" key="7">
    <source>
        <dbReference type="ARBA" id="ARBA00022532"/>
    </source>
</evidence>
<organism evidence="23 24">
    <name type="scientific">Pseudomonas putida</name>
    <name type="common">Arthrobacter siderocapsulatus</name>
    <dbReference type="NCBI Taxonomy" id="303"/>
    <lineage>
        <taxon>Bacteria</taxon>
        <taxon>Pseudomonadati</taxon>
        <taxon>Pseudomonadota</taxon>
        <taxon>Gammaproteobacteria</taxon>
        <taxon>Pseudomonadales</taxon>
        <taxon>Pseudomonadaceae</taxon>
        <taxon>Pseudomonas</taxon>
    </lineage>
</organism>
<feature type="modified residue" description="N6-succinyllysine" evidence="20">
    <location>
        <position position="244"/>
    </location>
</feature>
<evidence type="ECO:0000256" key="14">
    <source>
        <dbReference type="ARBA" id="ARBA00023554"/>
    </source>
</evidence>
<name>A0AA37VX12_PSEPU</name>
<comment type="cofactor">
    <cofactor evidence="1">
        <name>Mn(2+)</name>
        <dbReference type="ChEBI" id="CHEBI:29035"/>
    </cofactor>
</comment>
<keyword evidence="10 18" id="KW-0460">Magnesium</keyword>
<feature type="binding site" evidence="16">
    <location>
        <position position="121"/>
    </location>
    <ligand>
        <name>D-threo-isocitrate</name>
        <dbReference type="ChEBI" id="CHEBI:15562"/>
    </ligand>
</feature>
<evidence type="ECO:0000256" key="6">
    <source>
        <dbReference type="ARBA" id="ARBA00022435"/>
    </source>
</evidence>
<evidence type="ECO:0000256" key="13">
    <source>
        <dbReference type="ARBA" id="ARBA00023211"/>
    </source>
</evidence>
<feature type="site" description="Critical for catalysis" evidence="19">
    <location>
        <position position="162"/>
    </location>
</feature>
<dbReference type="NCBIfam" id="TIGR00183">
    <property type="entry name" value="prok_nadp_idh"/>
    <property type="match status" value="1"/>
</dbReference>
<dbReference type="InterPro" id="IPR004439">
    <property type="entry name" value="Isocitrate_DH_NADP_dimer_prok"/>
</dbReference>
<dbReference type="AlphaFoldDB" id="A0AA37VX12"/>
<comment type="subunit">
    <text evidence="3">Homodimer.</text>
</comment>
<feature type="binding site" evidence="17">
    <location>
        <position position="393"/>
    </location>
    <ligand>
        <name>NADP(+)</name>
        <dbReference type="ChEBI" id="CHEBI:58349"/>
    </ligand>
</feature>
<comment type="function">
    <text evidence="15">Catalyzes the oxidative decarboxylation of isocitrate to 2-oxoglutarate and carbon dioxide with the concomitant reduction of NADP(+).</text>
</comment>
<evidence type="ECO:0000256" key="17">
    <source>
        <dbReference type="PIRSR" id="PIRSR604439-2"/>
    </source>
</evidence>
<dbReference type="PROSITE" id="PS00470">
    <property type="entry name" value="IDH_IMDH"/>
    <property type="match status" value="1"/>
</dbReference>
<evidence type="ECO:0000256" key="18">
    <source>
        <dbReference type="PIRSR" id="PIRSR604439-3"/>
    </source>
</evidence>
<dbReference type="InterPro" id="IPR024084">
    <property type="entry name" value="IsoPropMal-DH-like_dom"/>
</dbReference>
<feature type="binding site" evidence="16">
    <location>
        <position position="115"/>
    </location>
    <ligand>
        <name>D-threo-isocitrate</name>
        <dbReference type="ChEBI" id="CHEBI:15562"/>
    </ligand>
</feature>